<dbReference type="PANTHER" id="PTHR36504:SF1">
    <property type="entry name" value="LIPOPOLYSACCHARIDE EXPORT SYSTEM PROTEIN LPTA"/>
    <property type="match status" value="1"/>
</dbReference>
<dbReference type="Gene3D" id="2.60.450.10">
    <property type="entry name" value="Lipopolysaccharide (LPS) transport protein A like domain"/>
    <property type="match status" value="1"/>
</dbReference>
<dbReference type="InterPro" id="IPR052037">
    <property type="entry name" value="LPS_export_LptA"/>
</dbReference>
<evidence type="ECO:0000313" key="5">
    <source>
        <dbReference type="Proteomes" id="UP000244523"/>
    </source>
</evidence>
<evidence type="ECO:0000313" key="4">
    <source>
        <dbReference type="EMBL" id="PUB17110.1"/>
    </source>
</evidence>
<evidence type="ECO:0000256" key="2">
    <source>
        <dbReference type="SAM" id="SignalP"/>
    </source>
</evidence>
<reference evidence="4 5" key="1">
    <citation type="submission" date="2018-04" db="EMBL/GenBank/DDBJ databases">
        <title>Genomic Encyclopedia of Archaeal and Bacterial Type Strains, Phase II (KMG-II): from individual species to whole genera.</title>
        <authorList>
            <person name="Goeker M."/>
        </authorList>
    </citation>
    <scope>NUCLEOTIDE SEQUENCE [LARGE SCALE GENOMIC DNA]</scope>
    <source>
        <strain evidence="4 5">DSM 29955</strain>
    </source>
</reference>
<dbReference type="RefSeq" id="WP_309498590.1">
    <property type="nucleotide sequence ID" value="NZ_QBUD01000002.1"/>
</dbReference>
<feature type="chain" id="PRO_5015439599" evidence="2">
    <location>
        <begin position="22"/>
        <end position="161"/>
    </location>
</feature>
<dbReference type="AlphaFoldDB" id="A0A2T6KLM0"/>
<dbReference type="GO" id="GO:0009279">
    <property type="term" value="C:cell outer membrane"/>
    <property type="evidence" value="ECO:0007669"/>
    <property type="project" value="TreeGrafter"/>
</dbReference>
<sequence>MFKRMTTAAFALILAASSAHAQTNIALGGITADQSAAVEVTSDTLSVDQDSGTAIFTGNVIVIQGDLRLAAAEVEVIYTEATGKISELIATGGVTFVTPTEAAESDSAVYKLEETTLVMTGDVLLTQGPSVIAAERMVVNTDDGTAVMEGRVRTVLQQESN</sequence>
<dbReference type="EMBL" id="QBUD01000002">
    <property type="protein sequence ID" value="PUB17110.1"/>
    <property type="molecule type" value="Genomic_DNA"/>
</dbReference>
<keyword evidence="1 2" id="KW-0732">Signal</keyword>
<dbReference type="GO" id="GO:0017089">
    <property type="term" value="F:glycolipid transfer activity"/>
    <property type="evidence" value="ECO:0007669"/>
    <property type="project" value="TreeGrafter"/>
</dbReference>
<keyword evidence="5" id="KW-1185">Reference proteome</keyword>
<evidence type="ECO:0000256" key="1">
    <source>
        <dbReference type="ARBA" id="ARBA00022729"/>
    </source>
</evidence>
<organism evidence="4 5">
    <name type="scientific">Yoonia sediminilitoris</name>
    <dbReference type="NCBI Taxonomy" id="1286148"/>
    <lineage>
        <taxon>Bacteria</taxon>
        <taxon>Pseudomonadati</taxon>
        <taxon>Pseudomonadota</taxon>
        <taxon>Alphaproteobacteria</taxon>
        <taxon>Rhodobacterales</taxon>
        <taxon>Paracoccaceae</taxon>
        <taxon>Yoonia</taxon>
    </lineage>
</organism>
<dbReference type="GO" id="GO:0015920">
    <property type="term" value="P:lipopolysaccharide transport"/>
    <property type="evidence" value="ECO:0007669"/>
    <property type="project" value="TreeGrafter"/>
</dbReference>
<proteinExistence type="predicted"/>
<feature type="domain" description="Organic solvent tolerance-like N-terminal" evidence="3">
    <location>
        <begin position="39"/>
        <end position="144"/>
    </location>
</feature>
<comment type="caution">
    <text evidence="4">The sequence shown here is derived from an EMBL/GenBank/DDBJ whole genome shotgun (WGS) entry which is preliminary data.</text>
</comment>
<dbReference type="GO" id="GO:0030288">
    <property type="term" value="C:outer membrane-bounded periplasmic space"/>
    <property type="evidence" value="ECO:0007669"/>
    <property type="project" value="TreeGrafter"/>
</dbReference>
<accession>A0A2T6KLM0</accession>
<gene>
    <name evidence="4" type="ORF">C8N45_102120</name>
</gene>
<protein>
    <submittedName>
        <fullName evidence="4">Lipopolysaccharide export system protein LptA</fullName>
    </submittedName>
</protein>
<dbReference type="Proteomes" id="UP000244523">
    <property type="component" value="Unassembled WGS sequence"/>
</dbReference>
<dbReference type="Pfam" id="PF03968">
    <property type="entry name" value="LptD_N"/>
    <property type="match status" value="1"/>
</dbReference>
<dbReference type="PANTHER" id="PTHR36504">
    <property type="entry name" value="LIPOPOLYSACCHARIDE EXPORT SYSTEM PROTEIN LPTA"/>
    <property type="match status" value="1"/>
</dbReference>
<feature type="signal peptide" evidence="2">
    <location>
        <begin position="1"/>
        <end position="21"/>
    </location>
</feature>
<evidence type="ECO:0000259" key="3">
    <source>
        <dbReference type="Pfam" id="PF03968"/>
    </source>
</evidence>
<dbReference type="InterPro" id="IPR005653">
    <property type="entry name" value="OstA-like_N"/>
</dbReference>
<name>A0A2T6KLM0_9RHOB</name>